<dbReference type="Proteomes" id="UP000000768">
    <property type="component" value="Chromosome 10"/>
</dbReference>
<evidence type="ECO:0000256" key="4">
    <source>
        <dbReference type="PROSITE-ProRule" id="PRU01343"/>
    </source>
</evidence>
<keyword evidence="3" id="KW-0862">Zinc</keyword>
<evidence type="ECO:0000256" key="5">
    <source>
        <dbReference type="SAM" id="MobiDB-lite"/>
    </source>
</evidence>
<proteinExistence type="predicted"/>
<evidence type="ECO:0000256" key="3">
    <source>
        <dbReference type="ARBA" id="ARBA00022833"/>
    </source>
</evidence>
<reference evidence="8 9" key="1">
    <citation type="journal article" date="2009" name="Nature">
        <title>The Sorghum bicolor genome and the diversification of grasses.</title>
        <authorList>
            <person name="Paterson A.H."/>
            <person name="Bowers J.E."/>
            <person name="Bruggmann R."/>
            <person name="Dubchak I."/>
            <person name="Grimwood J."/>
            <person name="Gundlach H."/>
            <person name="Haberer G."/>
            <person name="Hellsten U."/>
            <person name="Mitros T."/>
            <person name="Poliakov A."/>
            <person name="Schmutz J."/>
            <person name="Spannagl M."/>
            <person name="Tang H."/>
            <person name="Wang X."/>
            <person name="Wicker T."/>
            <person name="Bharti A.K."/>
            <person name="Chapman J."/>
            <person name="Feltus F.A."/>
            <person name="Gowik U."/>
            <person name="Grigoriev I.V."/>
            <person name="Lyons E."/>
            <person name="Maher C.A."/>
            <person name="Martis M."/>
            <person name="Narechania A."/>
            <person name="Otillar R.P."/>
            <person name="Penning B.W."/>
            <person name="Salamov A.A."/>
            <person name="Wang Y."/>
            <person name="Zhang L."/>
            <person name="Carpita N.C."/>
            <person name="Freeling M."/>
            <person name="Gingle A.R."/>
            <person name="Hash C.T."/>
            <person name="Keller B."/>
            <person name="Klein P."/>
            <person name="Kresovich S."/>
            <person name="McCann M.C."/>
            <person name="Ming R."/>
            <person name="Peterson D.G."/>
            <person name="Mehboob-ur-Rahman"/>
            <person name="Ware D."/>
            <person name="Westhoff P."/>
            <person name="Mayer K.F."/>
            <person name="Messing J."/>
            <person name="Rokhsar D.S."/>
        </authorList>
    </citation>
    <scope>NUCLEOTIDE SEQUENCE [LARGE SCALE GENOMIC DNA]</scope>
    <source>
        <strain evidence="9">cv. BTx623</strain>
    </source>
</reference>
<feature type="region of interest" description="Disordered" evidence="5">
    <location>
        <begin position="123"/>
        <end position="148"/>
    </location>
</feature>
<feature type="region of interest" description="Disordered" evidence="5">
    <location>
        <begin position="1"/>
        <end position="22"/>
    </location>
</feature>
<evidence type="ECO:0000313" key="9">
    <source>
        <dbReference type="Proteomes" id="UP000000768"/>
    </source>
</evidence>
<dbReference type="Gramene" id="KXG20073">
    <property type="protein sequence ID" value="KXG20073"/>
    <property type="gene ID" value="SORBI_3010G151200"/>
</dbReference>
<evidence type="ECO:0000256" key="6">
    <source>
        <dbReference type="SAM" id="Phobius"/>
    </source>
</evidence>
<dbReference type="InParanoid" id="A0A194YJE6"/>
<protein>
    <recommendedName>
        <fullName evidence="7">GRF-type domain-containing protein</fullName>
    </recommendedName>
</protein>
<evidence type="ECO:0000313" key="8">
    <source>
        <dbReference type="EMBL" id="KXG20073.1"/>
    </source>
</evidence>
<organism evidence="8 9">
    <name type="scientific">Sorghum bicolor</name>
    <name type="common">Sorghum</name>
    <name type="synonym">Sorghum vulgare</name>
    <dbReference type="NCBI Taxonomy" id="4558"/>
    <lineage>
        <taxon>Eukaryota</taxon>
        <taxon>Viridiplantae</taxon>
        <taxon>Streptophyta</taxon>
        <taxon>Embryophyta</taxon>
        <taxon>Tracheophyta</taxon>
        <taxon>Spermatophyta</taxon>
        <taxon>Magnoliopsida</taxon>
        <taxon>Liliopsida</taxon>
        <taxon>Poales</taxon>
        <taxon>Poaceae</taxon>
        <taxon>PACMAD clade</taxon>
        <taxon>Panicoideae</taxon>
        <taxon>Andropogonodae</taxon>
        <taxon>Andropogoneae</taxon>
        <taxon>Sorghinae</taxon>
        <taxon>Sorghum</taxon>
    </lineage>
</organism>
<evidence type="ECO:0000259" key="7">
    <source>
        <dbReference type="PROSITE" id="PS51999"/>
    </source>
</evidence>
<gene>
    <name evidence="8" type="ORF">SORBI_3010G151200</name>
</gene>
<keyword evidence="6" id="KW-0812">Transmembrane</keyword>
<feature type="domain" description="GRF-type" evidence="7">
    <location>
        <begin position="35"/>
        <end position="83"/>
    </location>
</feature>
<dbReference type="GO" id="GO:0008270">
    <property type="term" value="F:zinc ion binding"/>
    <property type="evidence" value="ECO:0007669"/>
    <property type="project" value="UniProtKB-KW"/>
</dbReference>
<keyword evidence="6" id="KW-0472">Membrane</keyword>
<keyword evidence="2 4" id="KW-0863">Zinc-finger</keyword>
<dbReference type="AlphaFoldDB" id="A0A194YJE6"/>
<evidence type="ECO:0000256" key="1">
    <source>
        <dbReference type="ARBA" id="ARBA00022723"/>
    </source>
</evidence>
<feature type="transmembrane region" description="Helical" evidence="6">
    <location>
        <begin position="171"/>
        <end position="191"/>
    </location>
</feature>
<keyword evidence="1" id="KW-0479">Metal-binding</keyword>
<dbReference type="PROSITE" id="PS51999">
    <property type="entry name" value="ZF_GRF"/>
    <property type="match status" value="1"/>
</dbReference>
<accession>A0A194YJE6</accession>
<dbReference type="InterPro" id="IPR010666">
    <property type="entry name" value="Znf_GRF"/>
</dbReference>
<keyword evidence="9" id="KW-1185">Reference proteome</keyword>
<sequence>MFEVDAKQGGVGDGDARRGTNHPIDPVTKLPLLICPDCKDINFVAYTVRKPDSPNLGRRFFKCPRNNPGVDKLCSRFYFQEEYERYILAATTDHGVIQEAEVTLSTDLSPTDQENLAEVVGDRDYHSEPEPNQSSEPANSFAKDGTVSTVSSKQSQEIGLYESSAMFWMKFIATQLLILNFLVFLLVVIAISV</sequence>
<name>A0A194YJE6_SORBI</name>
<dbReference type="EMBL" id="CM000769">
    <property type="protein sequence ID" value="KXG20073.1"/>
    <property type="molecule type" value="Genomic_DNA"/>
</dbReference>
<evidence type="ECO:0000256" key="2">
    <source>
        <dbReference type="ARBA" id="ARBA00022771"/>
    </source>
</evidence>
<keyword evidence="6" id="KW-1133">Transmembrane helix</keyword>
<reference evidence="9" key="2">
    <citation type="journal article" date="2018" name="Plant J.">
        <title>The Sorghum bicolor reference genome: improved assembly, gene annotations, a transcriptome atlas, and signatures of genome organization.</title>
        <authorList>
            <person name="McCormick R.F."/>
            <person name="Truong S.K."/>
            <person name="Sreedasyam A."/>
            <person name="Jenkins J."/>
            <person name="Shu S."/>
            <person name="Sims D."/>
            <person name="Kennedy M."/>
            <person name="Amirebrahimi M."/>
            <person name="Weers B.D."/>
            <person name="McKinley B."/>
            <person name="Mattison A."/>
            <person name="Morishige D.T."/>
            <person name="Grimwood J."/>
            <person name="Schmutz J."/>
            <person name="Mullet J.E."/>
        </authorList>
    </citation>
    <scope>NUCLEOTIDE SEQUENCE [LARGE SCALE GENOMIC DNA]</scope>
    <source>
        <strain evidence="9">cv. BTx623</strain>
    </source>
</reference>